<comment type="caution">
    <text evidence="2">The sequence shown here is derived from an EMBL/GenBank/DDBJ whole genome shotgun (WGS) entry which is preliminary data.</text>
</comment>
<keyword evidence="3" id="KW-1185">Reference proteome</keyword>
<dbReference type="InterPro" id="IPR021487">
    <property type="entry name" value="DUF3140"/>
</dbReference>
<dbReference type="OrthoDB" id="513524at2"/>
<gene>
    <name evidence="2" type="ORF">DFJ69_0343</name>
</gene>
<dbReference type="AlphaFoldDB" id="A0A3D9SQV4"/>
<reference evidence="2 3" key="1">
    <citation type="submission" date="2018-08" db="EMBL/GenBank/DDBJ databases">
        <title>Sequencing the genomes of 1000 actinobacteria strains.</title>
        <authorList>
            <person name="Klenk H.-P."/>
        </authorList>
    </citation>
    <scope>NUCLEOTIDE SEQUENCE [LARGE SCALE GENOMIC DNA]</scope>
    <source>
        <strain evidence="2 3">DSM 43927</strain>
    </source>
</reference>
<dbReference type="Proteomes" id="UP000256661">
    <property type="component" value="Unassembled WGS sequence"/>
</dbReference>
<sequence length="129" mass="14909">MNRDPDDVRAEFREAVNMTPRELSRWLETPESRSVGVTPRGTRRTRPGQVESVGHASGRAIVAILEKKAADLREDDYAHMRKVVGYVRRHLAQRPGGEHIEDSRWRYSLMNWGHDPLKDRPSRRRAGRA</sequence>
<organism evidence="2 3">
    <name type="scientific">Thermomonospora umbrina</name>
    <dbReference type="NCBI Taxonomy" id="111806"/>
    <lineage>
        <taxon>Bacteria</taxon>
        <taxon>Bacillati</taxon>
        <taxon>Actinomycetota</taxon>
        <taxon>Actinomycetes</taxon>
        <taxon>Streptosporangiales</taxon>
        <taxon>Thermomonosporaceae</taxon>
        <taxon>Thermomonospora</taxon>
    </lineage>
</organism>
<dbReference type="EMBL" id="QTTT01000001">
    <property type="protein sequence ID" value="REE94974.1"/>
    <property type="molecule type" value="Genomic_DNA"/>
</dbReference>
<protein>
    <submittedName>
        <fullName evidence="2">Uncharacterized protein DUF3140</fullName>
    </submittedName>
</protein>
<dbReference type="RefSeq" id="WP_116020841.1">
    <property type="nucleotide sequence ID" value="NZ_QTTT01000001.1"/>
</dbReference>
<accession>A0A3D9SQV4</accession>
<proteinExistence type="predicted"/>
<dbReference type="PANTHER" id="PTHR40630:SF1">
    <property type="entry name" value="DNA-BINDING PROTEIN"/>
    <property type="match status" value="1"/>
</dbReference>
<evidence type="ECO:0000256" key="1">
    <source>
        <dbReference type="SAM" id="MobiDB-lite"/>
    </source>
</evidence>
<name>A0A3D9SQV4_9ACTN</name>
<evidence type="ECO:0000313" key="2">
    <source>
        <dbReference type="EMBL" id="REE94974.1"/>
    </source>
</evidence>
<dbReference type="Pfam" id="PF11338">
    <property type="entry name" value="DUF3140"/>
    <property type="match status" value="1"/>
</dbReference>
<feature type="region of interest" description="Disordered" evidence="1">
    <location>
        <begin position="29"/>
        <end position="54"/>
    </location>
</feature>
<evidence type="ECO:0000313" key="3">
    <source>
        <dbReference type="Proteomes" id="UP000256661"/>
    </source>
</evidence>
<dbReference type="PANTHER" id="PTHR40630">
    <property type="entry name" value="POSSIBLE DNA-BINDING PROTEIN"/>
    <property type="match status" value="1"/>
</dbReference>